<dbReference type="OrthoDB" id="3786440at2759"/>
<gene>
    <name evidence="2" type="ORF">PDIGIT_LOCUS1999</name>
</gene>
<dbReference type="Proteomes" id="UP001152607">
    <property type="component" value="Unassembled WGS sequence"/>
</dbReference>
<comment type="caution">
    <text evidence="2">The sequence shown here is derived from an EMBL/GenBank/DDBJ whole genome shotgun (WGS) entry which is preliminary data.</text>
</comment>
<feature type="region of interest" description="Disordered" evidence="1">
    <location>
        <begin position="387"/>
        <end position="429"/>
    </location>
</feature>
<feature type="compositionally biased region" description="Polar residues" evidence="1">
    <location>
        <begin position="105"/>
        <end position="120"/>
    </location>
</feature>
<keyword evidence="3" id="KW-1185">Reference proteome</keyword>
<name>A0A9W4U2Y8_9PLEO</name>
<organism evidence="2 3">
    <name type="scientific">Periconia digitata</name>
    <dbReference type="NCBI Taxonomy" id="1303443"/>
    <lineage>
        <taxon>Eukaryota</taxon>
        <taxon>Fungi</taxon>
        <taxon>Dikarya</taxon>
        <taxon>Ascomycota</taxon>
        <taxon>Pezizomycotina</taxon>
        <taxon>Dothideomycetes</taxon>
        <taxon>Pleosporomycetidae</taxon>
        <taxon>Pleosporales</taxon>
        <taxon>Massarineae</taxon>
        <taxon>Periconiaceae</taxon>
        <taxon>Periconia</taxon>
    </lineage>
</organism>
<evidence type="ECO:0000313" key="3">
    <source>
        <dbReference type="Proteomes" id="UP001152607"/>
    </source>
</evidence>
<feature type="compositionally biased region" description="Polar residues" evidence="1">
    <location>
        <begin position="399"/>
        <end position="410"/>
    </location>
</feature>
<dbReference type="EMBL" id="CAOQHR010000001">
    <property type="protein sequence ID" value="CAI6278208.1"/>
    <property type="molecule type" value="Genomic_DNA"/>
</dbReference>
<feature type="region of interest" description="Disordered" evidence="1">
    <location>
        <begin position="236"/>
        <end position="308"/>
    </location>
</feature>
<feature type="region of interest" description="Disordered" evidence="1">
    <location>
        <begin position="85"/>
        <end position="160"/>
    </location>
</feature>
<dbReference type="AlphaFoldDB" id="A0A9W4U2Y8"/>
<accession>A0A9W4U2Y8</accession>
<evidence type="ECO:0000256" key="1">
    <source>
        <dbReference type="SAM" id="MobiDB-lite"/>
    </source>
</evidence>
<reference evidence="2" key="1">
    <citation type="submission" date="2023-01" db="EMBL/GenBank/DDBJ databases">
        <authorList>
            <person name="Van Ghelder C."/>
            <person name="Rancurel C."/>
        </authorList>
    </citation>
    <scope>NUCLEOTIDE SEQUENCE</scope>
    <source>
        <strain evidence="2">CNCM I-4278</strain>
    </source>
</reference>
<proteinExistence type="predicted"/>
<evidence type="ECO:0000313" key="2">
    <source>
        <dbReference type="EMBL" id="CAI6278208.1"/>
    </source>
</evidence>
<protein>
    <submittedName>
        <fullName evidence="2">Uncharacterized protein</fullName>
    </submittedName>
</protein>
<sequence>MSAQAKGKAPIRSKNFPSSMLGVSTLEIDVTEGLRTMVIDSDEDDDQDVDTMQQRLRQHSDAIPATTNRPPLARKAATAPPGELYIYKHPRPHIPRRAISERANRGTSNLTSRQRSSSDTIPPIPRRLQSTTVPPRSAITRKMTNRKTVGRVGSKTNRHVWRLSPRASAHLRSISEAMGERKKLVDISSFSEKARVKETLERKKMDPLRTTPFVDFKLKDLPGTPSSMVATPRELYGEQSSNGSARASPKGPRLLRDESPLLPAHSAARTTPRAKHFSLPLTPQIQRRATLKRSSSETKTSSSPEKRTVYIPGPIRIEDRMVATPRKGSIATLDLFAQPYTQAKRFSDLVALDSIVCFFQELGIVEEASEEGLDLYWLPGGDVGEGISKTAKGGHSDRTGQTFTSASPSPRVSIPDGQRHAASPEIPGRRRLRSLLHGGSIR</sequence>